<reference evidence="2 3" key="1">
    <citation type="journal article" date="2006" name="J. Bacteriol.">
        <title>Complete genome sequence of Yersinia pestis strains Antiqua and Nepal516: evidence of gene reduction in an emerging pathogen.</title>
        <authorList>
            <person name="Chain P.S."/>
            <person name="Hu P."/>
            <person name="Malfatti S.A."/>
            <person name="Radnedge L."/>
            <person name="Larimer F."/>
            <person name="Vergez L.M."/>
            <person name="Worsham P."/>
            <person name="Chu M.C."/>
            <person name="Andersen G.L."/>
        </authorList>
    </citation>
    <scope>NUCLEOTIDE SEQUENCE [LARGE SCALE GENOMIC DNA]</scope>
    <source>
        <strain evidence="2 3">Antiqua</strain>
    </source>
</reference>
<dbReference type="AlphaFoldDB" id="A0A0H2Y8Z5"/>
<dbReference type="Proteomes" id="UP000001971">
    <property type="component" value="Chromosome"/>
</dbReference>
<evidence type="ECO:0000313" key="2">
    <source>
        <dbReference type="EMBL" id="ABG13964.1"/>
    </source>
</evidence>
<accession>A0A0H2Y8Z5</accession>
<gene>
    <name evidence="2" type="ordered locus">YPA_1998</name>
</gene>
<organism evidence="2 3">
    <name type="scientific">Yersinia pestis bv. Antiqua (strain Antiqua)</name>
    <dbReference type="NCBI Taxonomy" id="360102"/>
    <lineage>
        <taxon>Bacteria</taxon>
        <taxon>Pseudomonadati</taxon>
        <taxon>Pseudomonadota</taxon>
        <taxon>Gammaproteobacteria</taxon>
        <taxon>Enterobacterales</taxon>
        <taxon>Yersiniaceae</taxon>
        <taxon>Yersinia</taxon>
    </lineage>
</organism>
<feature type="compositionally biased region" description="Basic residues" evidence="1">
    <location>
        <begin position="1"/>
        <end position="15"/>
    </location>
</feature>
<sequence>MLKNHQTAKKRKNKKEKKEKSNTDGGFFYPISGD</sequence>
<evidence type="ECO:0000313" key="3">
    <source>
        <dbReference type="Proteomes" id="UP000001971"/>
    </source>
</evidence>
<proteinExistence type="predicted"/>
<name>A0A0H2Y8Z5_YERPA</name>
<feature type="region of interest" description="Disordered" evidence="1">
    <location>
        <begin position="1"/>
        <end position="34"/>
    </location>
</feature>
<protein>
    <submittedName>
        <fullName evidence="2">Uncharacterized protein</fullName>
    </submittedName>
</protein>
<dbReference type="EMBL" id="CP000308">
    <property type="protein sequence ID" value="ABG13964.1"/>
    <property type="molecule type" value="Genomic_DNA"/>
</dbReference>
<dbReference type="KEGG" id="ypa:YPA_1998"/>
<evidence type="ECO:0000256" key="1">
    <source>
        <dbReference type="SAM" id="MobiDB-lite"/>
    </source>
</evidence>